<keyword evidence="7" id="KW-1185">Reference proteome</keyword>
<dbReference type="InParanoid" id="F0YGZ9"/>
<feature type="region of interest" description="Disordered" evidence="4">
    <location>
        <begin position="77"/>
        <end position="96"/>
    </location>
</feature>
<accession>F0YGZ9</accession>
<feature type="transmembrane region" description="Helical" evidence="5">
    <location>
        <begin position="830"/>
        <end position="849"/>
    </location>
</feature>
<feature type="transmembrane region" description="Helical" evidence="5">
    <location>
        <begin position="112"/>
        <end position="136"/>
    </location>
</feature>
<dbReference type="Proteomes" id="UP000002729">
    <property type="component" value="Unassembled WGS sequence"/>
</dbReference>
<gene>
    <name evidence="6" type="ORF">AURANDRAFT_66339</name>
</gene>
<evidence type="ECO:0000313" key="7">
    <source>
        <dbReference type="Proteomes" id="UP000002729"/>
    </source>
</evidence>
<dbReference type="InterPro" id="IPR027417">
    <property type="entry name" value="P-loop_NTPase"/>
</dbReference>
<protein>
    <submittedName>
        <fullName evidence="6">Uncharacterized protein</fullName>
    </submittedName>
</protein>
<name>F0YGZ9_AURAN</name>
<keyword evidence="3 5" id="KW-0472">Membrane</keyword>
<dbReference type="EMBL" id="GL833140">
    <property type="protein sequence ID" value="EGB05602.1"/>
    <property type="molecule type" value="Genomic_DNA"/>
</dbReference>
<dbReference type="GO" id="GO:0005524">
    <property type="term" value="F:ATP binding"/>
    <property type="evidence" value="ECO:0007669"/>
    <property type="project" value="InterPro"/>
</dbReference>
<feature type="transmembrane region" description="Helical" evidence="5">
    <location>
        <begin position="260"/>
        <end position="279"/>
    </location>
</feature>
<feature type="compositionally biased region" description="Acidic residues" evidence="4">
    <location>
        <begin position="77"/>
        <end position="94"/>
    </location>
</feature>
<feature type="transmembrane region" description="Helical" evidence="5">
    <location>
        <begin position="567"/>
        <end position="589"/>
    </location>
</feature>
<reference evidence="6 7" key="1">
    <citation type="journal article" date="2011" name="Proc. Natl. Acad. Sci. U.S.A.">
        <title>Niche of harmful alga Aureococcus anophagefferens revealed through ecogenomics.</title>
        <authorList>
            <person name="Gobler C.J."/>
            <person name="Berry D.L."/>
            <person name="Dyhrman S.T."/>
            <person name="Wilhelm S.W."/>
            <person name="Salamov A."/>
            <person name="Lobanov A.V."/>
            <person name="Zhang Y."/>
            <person name="Collier J.L."/>
            <person name="Wurch L.L."/>
            <person name="Kustka A.B."/>
            <person name="Dill B.D."/>
            <person name="Shah M."/>
            <person name="VerBerkmoes N.C."/>
            <person name="Kuo A."/>
            <person name="Terry A."/>
            <person name="Pangilinan J."/>
            <person name="Lindquist E.A."/>
            <person name="Lucas S."/>
            <person name="Paulsen I.T."/>
            <person name="Hattenrath-Lehmann T.K."/>
            <person name="Talmage S.C."/>
            <person name="Walker E.A."/>
            <person name="Koch F."/>
            <person name="Burson A.M."/>
            <person name="Marcoval M.A."/>
            <person name="Tang Y.Z."/>
            <person name="Lecleir G.R."/>
            <person name="Coyne K.J."/>
            <person name="Berg G.M."/>
            <person name="Bertrand E.M."/>
            <person name="Saito M.A."/>
            <person name="Gladyshev V.N."/>
            <person name="Grigoriev I.V."/>
        </authorList>
    </citation>
    <scope>NUCLEOTIDE SEQUENCE [LARGE SCALE GENOMIC DNA]</scope>
    <source>
        <strain evidence="7">CCMP 1984</strain>
    </source>
</reference>
<dbReference type="GeneID" id="20225753"/>
<dbReference type="InterPro" id="IPR036640">
    <property type="entry name" value="ABC1_TM_sf"/>
</dbReference>
<organism evidence="7">
    <name type="scientific">Aureococcus anophagefferens</name>
    <name type="common">Harmful bloom alga</name>
    <dbReference type="NCBI Taxonomy" id="44056"/>
    <lineage>
        <taxon>Eukaryota</taxon>
        <taxon>Sar</taxon>
        <taxon>Stramenopiles</taxon>
        <taxon>Ochrophyta</taxon>
        <taxon>Pelagophyceae</taxon>
        <taxon>Pelagomonadales</taxon>
        <taxon>Pelagomonadaceae</taxon>
        <taxon>Aureococcus</taxon>
    </lineage>
</organism>
<evidence type="ECO:0000313" key="6">
    <source>
        <dbReference type="EMBL" id="EGB05602.1"/>
    </source>
</evidence>
<feature type="transmembrane region" description="Helical" evidence="5">
    <location>
        <begin position="678"/>
        <end position="699"/>
    </location>
</feature>
<sequence length="1139" mass="124210">MAARGYELPRVDTESLGTFFCSSGDEVLSPDGVPLECPLDFEEPHPPLHTVHVPSDDDWEAPDDKAPDSFNIVTIEEDEKVPDEADAPEWSEDGDGSKSVGSVVGLWLPREVILAGLCCWCLTLAATVALCGVLAARQGSASRRTIAYGLDGVAAAGVLDAAASLRVDLAGFDDGVLVTASGSGCSVSYAFADGAVVLEGDASAGAAPWLCQPYAEVTYVLNNFSMCSEICFDDDGDDDAVGVSQAGPKFLRFMSEEAQLAAGVAVALICVSWLALPFITRMDWGDHAYYAYARRRFFLFNLCAPTSKGGQGMKVPLGIVDGLGRDNVEHLKRLATNADSLALNGSVFSAVTAVSKTVRSSVKSAYGVGSSVKTSLVKVVPLWRESKRVVTVAEKGAARAREGRDVVFAAKRFYISETDEDDFVVLVRRDAGDECVVSVSTQDNLLGARGRIHFEPLVAAPVKFEKGKHTAAVKLTTIHQKNWESILSFYVKIDDAEGRVDGRDGTVAEVRIVNDDTFPRNLDASKTGKRLWLDADRHWILRVIVFCQVIYDDLKINIPLYFRDNFLIYYCGHFVFGAVYGSMYLPWIFQRILFKSIPEKNHAEAFLLAAMGVMGECLKQRGYYAFTGSWALGRFHNLRLSRHFLSLSYLQMHDQDVGLRFRKIFTNMESCVKNTWAAMIRVMGSLIKTFVILISAVYLLPAESLWLFALICAVLVVNNLMVAVVEEGRGWPDPSCFLDMEERETLITKAIEEMLEYRVVTKSLDLANRRVANVNGAYGKWLNRRNAAWYYIDHNYWSRYWSWVLPVWVFVGASPWLVHNSSVKVADLTFMLYLTWLLGSIMTGLGDAAERLRYGVAQLDYISHTINAGVCDAEAQTKLLAASKRGVARLVDGLDGAAPAPLDDVLGRLVLDRVSTGGDAGFKDMSLEIPLGGLVYGLAADDASAFALQRAAWVLGGAVLPEAGDVFFPPELSVMLVSQSAELVKGTVMDNLRLGCGEAATSGLDDDAIWTICETLGMRKTLLRDDSTLVLKDGANVSSEDRAVVHVVQHLLCDPDLLVVYTRFCTAKLLDGLTAYVTGALLPFTTKRLRAPGANSRTVLINVPPSLAGFVDRTIHFPAPGGAPTAPTFSDTRSATVVV</sequence>
<evidence type="ECO:0000256" key="3">
    <source>
        <dbReference type="ARBA" id="ARBA00023136"/>
    </source>
</evidence>
<dbReference type="KEGG" id="aaf:AURANDRAFT_66339"/>
<dbReference type="SUPFAM" id="SSF90123">
    <property type="entry name" value="ABC transporter transmembrane region"/>
    <property type="match status" value="1"/>
</dbReference>
<proteinExistence type="predicted"/>
<dbReference type="GO" id="GO:0016020">
    <property type="term" value="C:membrane"/>
    <property type="evidence" value="ECO:0007669"/>
    <property type="project" value="InterPro"/>
</dbReference>
<feature type="transmembrane region" description="Helical" evidence="5">
    <location>
        <begin position="705"/>
        <end position="725"/>
    </location>
</feature>
<dbReference type="InterPro" id="IPR038081">
    <property type="entry name" value="CalX-like_sf"/>
</dbReference>
<dbReference type="Gene3D" id="3.40.50.300">
    <property type="entry name" value="P-loop containing nucleotide triphosphate hydrolases"/>
    <property type="match status" value="1"/>
</dbReference>
<evidence type="ECO:0000256" key="1">
    <source>
        <dbReference type="ARBA" id="ARBA00022692"/>
    </source>
</evidence>
<dbReference type="RefSeq" id="XP_009039733.1">
    <property type="nucleotide sequence ID" value="XM_009041485.1"/>
</dbReference>
<evidence type="ECO:0000256" key="2">
    <source>
        <dbReference type="ARBA" id="ARBA00022989"/>
    </source>
</evidence>
<keyword evidence="1 5" id="KW-0812">Transmembrane</keyword>
<evidence type="ECO:0000256" key="4">
    <source>
        <dbReference type="SAM" id="MobiDB-lite"/>
    </source>
</evidence>
<dbReference type="AlphaFoldDB" id="F0YGZ9"/>
<dbReference type="Gene3D" id="2.60.40.2030">
    <property type="match status" value="1"/>
</dbReference>
<keyword evidence="2 5" id="KW-1133">Transmembrane helix</keyword>
<evidence type="ECO:0000256" key="5">
    <source>
        <dbReference type="SAM" id="Phobius"/>
    </source>
</evidence>
<feature type="transmembrane region" description="Helical" evidence="5">
    <location>
        <begin position="800"/>
        <end position="818"/>
    </location>
</feature>